<keyword evidence="10" id="KW-1185">Reference proteome</keyword>
<keyword evidence="3 7" id="KW-0812">Transmembrane</keyword>
<feature type="transmembrane region" description="Helical" evidence="7">
    <location>
        <begin position="277"/>
        <end position="303"/>
    </location>
</feature>
<feature type="transmembrane region" description="Helical" evidence="7">
    <location>
        <begin position="374"/>
        <end position="394"/>
    </location>
</feature>
<feature type="transmembrane region" description="Helical" evidence="7">
    <location>
        <begin position="46"/>
        <end position="68"/>
    </location>
</feature>
<dbReference type="Proteomes" id="UP001597183">
    <property type="component" value="Unassembled WGS sequence"/>
</dbReference>
<dbReference type="PANTHER" id="PTHR23513:SF6">
    <property type="entry name" value="MAJOR FACILITATOR SUPERFAMILY ASSOCIATED DOMAIN-CONTAINING PROTEIN"/>
    <property type="match status" value="1"/>
</dbReference>
<feature type="transmembrane region" description="Helical" evidence="7">
    <location>
        <begin position="21"/>
        <end position="40"/>
    </location>
</feature>
<dbReference type="InterPro" id="IPR020846">
    <property type="entry name" value="MFS_dom"/>
</dbReference>
<feature type="region of interest" description="Disordered" evidence="6">
    <location>
        <begin position="405"/>
        <end position="451"/>
    </location>
</feature>
<dbReference type="PANTHER" id="PTHR23513">
    <property type="entry name" value="INTEGRAL MEMBRANE EFFLUX PROTEIN-RELATED"/>
    <property type="match status" value="1"/>
</dbReference>
<organism evidence="9 10">
    <name type="scientific">Actinoplanes sichuanensis</name>
    <dbReference type="NCBI Taxonomy" id="512349"/>
    <lineage>
        <taxon>Bacteria</taxon>
        <taxon>Bacillati</taxon>
        <taxon>Actinomycetota</taxon>
        <taxon>Actinomycetes</taxon>
        <taxon>Micromonosporales</taxon>
        <taxon>Micromonosporaceae</taxon>
        <taxon>Actinoplanes</taxon>
    </lineage>
</organism>
<reference evidence="10" key="1">
    <citation type="journal article" date="2019" name="Int. J. Syst. Evol. Microbiol.">
        <title>The Global Catalogue of Microorganisms (GCM) 10K type strain sequencing project: providing services to taxonomists for standard genome sequencing and annotation.</title>
        <authorList>
            <consortium name="The Broad Institute Genomics Platform"/>
            <consortium name="The Broad Institute Genome Sequencing Center for Infectious Disease"/>
            <person name="Wu L."/>
            <person name="Ma J."/>
        </authorList>
    </citation>
    <scope>NUCLEOTIDE SEQUENCE [LARGE SCALE GENOMIC DNA]</scope>
    <source>
        <strain evidence="10">CCM 7526</strain>
    </source>
</reference>
<keyword evidence="2" id="KW-1003">Cell membrane</keyword>
<dbReference type="SUPFAM" id="SSF103473">
    <property type="entry name" value="MFS general substrate transporter"/>
    <property type="match status" value="1"/>
</dbReference>
<evidence type="ECO:0000256" key="5">
    <source>
        <dbReference type="ARBA" id="ARBA00023136"/>
    </source>
</evidence>
<dbReference type="Pfam" id="PF07690">
    <property type="entry name" value="MFS_1"/>
    <property type="match status" value="1"/>
</dbReference>
<evidence type="ECO:0000256" key="3">
    <source>
        <dbReference type="ARBA" id="ARBA00022692"/>
    </source>
</evidence>
<feature type="transmembrane region" description="Helical" evidence="7">
    <location>
        <begin position="309"/>
        <end position="334"/>
    </location>
</feature>
<gene>
    <name evidence="9" type="ORF">ACFQ5G_41465</name>
</gene>
<dbReference type="Gene3D" id="1.20.1250.20">
    <property type="entry name" value="MFS general substrate transporter like domains"/>
    <property type="match status" value="1"/>
</dbReference>
<feature type="transmembrane region" description="Helical" evidence="7">
    <location>
        <begin position="166"/>
        <end position="187"/>
    </location>
</feature>
<accession>A0ABW4ANQ6</accession>
<dbReference type="PROSITE" id="PS50850">
    <property type="entry name" value="MFS"/>
    <property type="match status" value="1"/>
</dbReference>
<evidence type="ECO:0000256" key="6">
    <source>
        <dbReference type="SAM" id="MobiDB-lite"/>
    </source>
</evidence>
<feature type="compositionally biased region" description="Low complexity" evidence="6">
    <location>
        <begin position="415"/>
        <end position="439"/>
    </location>
</feature>
<evidence type="ECO:0000313" key="9">
    <source>
        <dbReference type="EMBL" id="MFD1371835.1"/>
    </source>
</evidence>
<keyword evidence="5 7" id="KW-0472">Membrane</keyword>
<keyword evidence="4 7" id="KW-1133">Transmembrane helix</keyword>
<name>A0ABW4ANQ6_9ACTN</name>
<evidence type="ECO:0000256" key="2">
    <source>
        <dbReference type="ARBA" id="ARBA00022475"/>
    </source>
</evidence>
<comment type="caution">
    <text evidence="9">The sequence shown here is derived from an EMBL/GenBank/DDBJ whole genome shotgun (WGS) entry which is preliminary data.</text>
</comment>
<evidence type="ECO:0000256" key="1">
    <source>
        <dbReference type="ARBA" id="ARBA00004651"/>
    </source>
</evidence>
<feature type="domain" description="Major facilitator superfamily (MFS) profile" evidence="8">
    <location>
        <begin position="215"/>
        <end position="451"/>
    </location>
</feature>
<sequence length="451" mass="46640">MFQPLRLPAFRRLYTAQVVANFGDGLDYLAIITIVVFQWHRGPADVGLLALAGAAPMVLGAPAIGLVADRFQPRTVMFGANVVRALAIAGITLTTNFPLLCVLSALATFCGGVFNAAEQRFIRYRVSDDMLLRTNSLRSITERMLTGLAGPGIAAVMIGLWNARVTLLICSALFLVAGLLVWVIGTIEPDDTGDDRPEPWRKRISAAWSVVRGNPPLRLTVAAVALAYLFSTMFEIMVPVWYREMGAGPGFTGSAMVCMGVGGGLGALLLSRIGDRFNLLLVMAASALTIGTLVGAMGFAGYADLGSIVGIWLVVAALIGVGSAAATIAYGTLVQRLTPAHLMGRVGAMTGAAITVPVVIGPAIAPILAPSLGINGIFLLSGSGILVVGLVLLVRGPAYRDAVLPKKQPGPPAEPAAEADAASAPAAGPVPASGTPAASLAEPVEARTVDR</sequence>
<dbReference type="CDD" id="cd06173">
    <property type="entry name" value="MFS_MefA_like"/>
    <property type="match status" value="1"/>
</dbReference>
<evidence type="ECO:0000313" key="10">
    <source>
        <dbReference type="Proteomes" id="UP001597183"/>
    </source>
</evidence>
<evidence type="ECO:0000256" key="4">
    <source>
        <dbReference type="ARBA" id="ARBA00022989"/>
    </source>
</evidence>
<evidence type="ECO:0000259" key="8">
    <source>
        <dbReference type="PROSITE" id="PS50850"/>
    </source>
</evidence>
<evidence type="ECO:0000256" key="7">
    <source>
        <dbReference type="SAM" id="Phobius"/>
    </source>
</evidence>
<feature type="transmembrane region" description="Helical" evidence="7">
    <location>
        <begin position="219"/>
        <end position="242"/>
    </location>
</feature>
<feature type="transmembrane region" description="Helical" evidence="7">
    <location>
        <begin position="140"/>
        <end position="160"/>
    </location>
</feature>
<proteinExistence type="predicted"/>
<feature type="transmembrane region" description="Helical" evidence="7">
    <location>
        <begin position="346"/>
        <end position="368"/>
    </location>
</feature>
<dbReference type="InterPro" id="IPR036259">
    <property type="entry name" value="MFS_trans_sf"/>
</dbReference>
<dbReference type="EMBL" id="JBHTMK010000053">
    <property type="protein sequence ID" value="MFD1371835.1"/>
    <property type="molecule type" value="Genomic_DNA"/>
</dbReference>
<dbReference type="InterPro" id="IPR011701">
    <property type="entry name" value="MFS"/>
</dbReference>
<dbReference type="RefSeq" id="WP_317786942.1">
    <property type="nucleotide sequence ID" value="NZ_AP028461.1"/>
</dbReference>
<feature type="transmembrane region" description="Helical" evidence="7">
    <location>
        <begin position="248"/>
        <end position="270"/>
    </location>
</feature>
<comment type="subcellular location">
    <subcellularLocation>
        <location evidence="1">Cell membrane</location>
        <topology evidence="1">Multi-pass membrane protein</topology>
    </subcellularLocation>
</comment>
<protein>
    <submittedName>
        <fullName evidence="9">MFS transporter</fullName>
    </submittedName>
</protein>
<feature type="transmembrane region" description="Helical" evidence="7">
    <location>
        <begin position="97"/>
        <end position="117"/>
    </location>
</feature>